<dbReference type="SUPFAM" id="SSF53756">
    <property type="entry name" value="UDP-Glycosyltransferase/glycogen phosphorylase"/>
    <property type="match status" value="1"/>
</dbReference>
<evidence type="ECO:0000313" key="3">
    <source>
        <dbReference type="Proteomes" id="UP000019150"/>
    </source>
</evidence>
<protein>
    <submittedName>
        <fullName evidence="2">Uncharacterized protein</fullName>
    </submittedName>
</protein>
<dbReference type="EMBL" id="CP006850">
    <property type="protein sequence ID" value="AHH18343.1"/>
    <property type="molecule type" value="Genomic_DNA"/>
</dbReference>
<evidence type="ECO:0000256" key="1">
    <source>
        <dbReference type="SAM" id="MobiDB-lite"/>
    </source>
</evidence>
<dbReference type="STRING" id="1415166.NONO_c35560"/>
<dbReference type="OrthoDB" id="3661391at2"/>
<dbReference type="HOGENOM" id="CLU_033988_0_0_11"/>
<dbReference type="AlphaFoldDB" id="W5TH76"/>
<dbReference type="eggNOG" id="COG0707">
    <property type="taxonomic scope" value="Bacteria"/>
</dbReference>
<dbReference type="RefSeq" id="WP_148306876.1">
    <property type="nucleotide sequence ID" value="NZ_CP006850.1"/>
</dbReference>
<gene>
    <name evidence="2" type="ORF">NONO_c35560</name>
</gene>
<organism evidence="2 3">
    <name type="scientific">Nocardia nova SH22a</name>
    <dbReference type="NCBI Taxonomy" id="1415166"/>
    <lineage>
        <taxon>Bacteria</taxon>
        <taxon>Bacillati</taxon>
        <taxon>Actinomycetota</taxon>
        <taxon>Actinomycetes</taxon>
        <taxon>Mycobacteriales</taxon>
        <taxon>Nocardiaceae</taxon>
        <taxon>Nocardia</taxon>
    </lineage>
</organism>
<dbReference type="KEGG" id="nno:NONO_c35560"/>
<evidence type="ECO:0000313" key="2">
    <source>
        <dbReference type="EMBL" id="AHH18343.1"/>
    </source>
</evidence>
<name>W5TH76_9NOCA</name>
<feature type="region of interest" description="Disordered" evidence="1">
    <location>
        <begin position="123"/>
        <end position="150"/>
    </location>
</feature>
<sequence length="573" mass="62304">MTNGHNPTPVSSGLISRQWATIGTTRTALLIAHNITTLSRLLDVLDIFDSDARIQIVFSATESDPFRHELVDELEKIGIITIPWAVAKNAEFDLAITASHHDKVTELFSPLVILSHGIGYTKYSPTRNQEPGTRNQEPGTRNQEPGTRNQVFGLSPEWVLRQGKPAARALVLSHDDQVAMLAAAAPAAVPAAVVAGDPCFDRIVASLPFRERYRAALGIADRILVYVSSTWSDESTLGARFDLLRSLLAELPRDSYVVATALHPNISHHHGPGLIRRWLADCMRSGLIILPEIDDWRSGLIAADLIIGDNGSVTGYGAAIGRPTLLCAFPDVPDGTPVSELGRLAGRLPATGPLRKCIDKAIADHRPRYFDSVTDLVTSAPGQAHDRLRALCYEILDLAPPPTETPARVLPAPTPHSTSAIFADEVTARSRLDTRLVQLVRRPAEIQRHGAWRPGLADGHLCSTIDYPMLSIRTRADVLIARSSDAGHDIWTTLLNILRDNPFCTIAAIVDGHRCRVAGRSGERVEMVTDGPADVLPSAVYAWAGDGRTLASMAPGITVELATSRWRVRVECR</sequence>
<dbReference type="PATRIC" id="fig|1415166.3.peg.3647"/>
<accession>W5TH76</accession>
<dbReference type="Proteomes" id="UP000019150">
    <property type="component" value="Chromosome"/>
</dbReference>
<proteinExistence type="predicted"/>
<reference evidence="2 3" key="1">
    <citation type="journal article" date="2014" name="Appl. Environ. Microbiol.">
        <title>Insights into the Microbial Degradation of Rubber and Gutta-Percha by Analysis of the Complete Genome of Nocardia nova SH22a.</title>
        <authorList>
            <person name="Luo Q."/>
            <person name="Hiessl S."/>
            <person name="Poehlein A."/>
            <person name="Daniel R."/>
            <person name="Steinbuchel A."/>
        </authorList>
    </citation>
    <scope>NUCLEOTIDE SEQUENCE [LARGE SCALE GENOMIC DNA]</scope>
    <source>
        <strain evidence="2">SH22a</strain>
    </source>
</reference>
<keyword evidence="3" id="KW-1185">Reference proteome</keyword>